<dbReference type="EMBL" id="VSSQ01026391">
    <property type="protein sequence ID" value="MPM75079.1"/>
    <property type="molecule type" value="Genomic_DNA"/>
</dbReference>
<reference evidence="1" key="1">
    <citation type="submission" date="2019-08" db="EMBL/GenBank/DDBJ databases">
        <authorList>
            <person name="Kucharzyk K."/>
            <person name="Murdoch R.W."/>
            <person name="Higgins S."/>
            <person name="Loffler F."/>
        </authorList>
    </citation>
    <scope>NUCLEOTIDE SEQUENCE</scope>
</reference>
<accession>A0A645CDR4</accession>
<name>A0A645CDR4_9ZZZZ</name>
<organism evidence="1">
    <name type="scientific">bioreactor metagenome</name>
    <dbReference type="NCBI Taxonomy" id="1076179"/>
    <lineage>
        <taxon>unclassified sequences</taxon>
        <taxon>metagenomes</taxon>
        <taxon>ecological metagenomes</taxon>
    </lineage>
</organism>
<dbReference type="AlphaFoldDB" id="A0A645CDR4"/>
<evidence type="ECO:0000313" key="1">
    <source>
        <dbReference type="EMBL" id="MPM75079.1"/>
    </source>
</evidence>
<gene>
    <name evidence="1" type="ORF">SDC9_122070</name>
</gene>
<proteinExistence type="predicted"/>
<comment type="caution">
    <text evidence="1">The sequence shown here is derived from an EMBL/GenBank/DDBJ whole genome shotgun (WGS) entry which is preliminary data.</text>
</comment>
<protein>
    <submittedName>
        <fullName evidence="1">Uncharacterized protein</fullName>
    </submittedName>
</protein>
<sequence length="120" mass="13536">MSCFRIVGIKLNICGKNTLCDRTSGVGMRFLKWRFRQYLRSFHGERHITDFVFVPIIVADLLNHINPAILVISQPVNIPVTGKYRLFSVSKADSIPTGMLLDRRIIKSFIFPGIAIGTGE</sequence>